<protein>
    <submittedName>
        <fullName evidence="1">Uncharacterized protein</fullName>
    </submittedName>
</protein>
<dbReference type="OrthoDB" id="663842at2"/>
<dbReference type="RefSeq" id="WP_090122813.1">
    <property type="nucleotide sequence ID" value="NZ_FNNJ01000004.1"/>
</dbReference>
<evidence type="ECO:0000313" key="2">
    <source>
        <dbReference type="Proteomes" id="UP000199595"/>
    </source>
</evidence>
<reference evidence="1 2" key="1">
    <citation type="submission" date="2016-10" db="EMBL/GenBank/DDBJ databases">
        <authorList>
            <person name="de Groot N.N."/>
        </authorList>
    </citation>
    <scope>NUCLEOTIDE SEQUENCE [LARGE SCALE GENOMIC DNA]</scope>
    <source>
        <strain evidence="1 2">DSM 24956</strain>
    </source>
</reference>
<proteinExistence type="predicted"/>
<accession>A0A1H3A7D3</accession>
<gene>
    <name evidence="1" type="ORF">SAMN05444411_10449</name>
</gene>
<dbReference type="AlphaFoldDB" id="A0A1H3A7D3"/>
<dbReference type="Proteomes" id="UP000199595">
    <property type="component" value="Unassembled WGS sequence"/>
</dbReference>
<dbReference type="STRING" id="762486.SAMN05444411_10449"/>
<sequence>MRFLIICFLLIGSQCFSAPILEEIRSKFPFIENKEQAESYIKQLENTKDLSSQAYLAAMYFFKSKYVKFPTTKFKYFKKGKELLENLILNNPLNAELRYIRYIFQHQIPKFLGYYSAKSNDFEVIINSNFLKKKHLNNLLELRQISEEHKQKLLQL</sequence>
<dbReference type="EMBL" id="FNNJ01000004">
    <property type="protein sequence ID" value="SDX25662.1"/>
    <property type="molecule type" value="Genomic_DNA"/>
</dbReference>
<keyword evidence="2" id="KW-1185">Reference proteome</keyword>
<evidence type="ECO:0000313" key="1">
    <source>
        <dbReference type="EMBL" id="SDX25662.1"/>
    </source>
</evidence>
<name>A0A1H3A7D3_9FLAO</name>
<organism evidence="1 2">
    <name type="scientific">Lutibacter oricola</name>
    <dbReference type="NCBI Taxonomy" id="762486"/>
    <lineage>
        <taxon>Bacteria</taxon>
        <taxon>Pseudomonadati</taxon>
        <taxon>Bacteroidota</taxon>
        <taxon>Flavobacteriia</taxon>
        <taxon>Flavobacteriales</taxon>
        <taxon>Flavobacteriaceae</taxon>
        <taxon>Lutibacter</taxon>
    </lineage>
</organism>